<evidence type="ECO:0000256" key="1">
    <source>
        <dbReference type="SAM" id="MobiDB-lite"/>
    </source>
</evidence>
<feature type="compositionally biased region" description="Low complexity" evidence="1">
    <location>
        <begin position="671"/>
        <end position="680"/>
    </location>
</feature>
<dbReference type="PANTHER" id="PTHR14149:SF14">
    <property type="entry name" value="CALPONIN-HOMOLOGY (CH) DOMAIN-CONTAINING PROTEIN"/>
    <property type="match status" value="1"/>
</dbReference>
<dbReference type="InterPro" id="IPR000593">
    <property type="entry name" value="RasGAP_C"/>
</dbReference>
<dbReference type="SMART" id="SM00323">
    <property type="entry name" value="RasGAP"/>
    <property type="match status" value="1"/>
</dbReference>
<dbReference type="GO" id="GO:1903479">
    <property type="term" value="P:mitotic actomyosin contractile ring assembly actin filament organization"/>
    <property type="evidence" value="ECO:0007669"/>
    <property type="project" value="TreeGrafter"/>
</dbReference>
<dbReference type="GO" id="GO:0051015">
    <property type="term" value="F:actin filament binding"/>
    <property type="evidence" value="ECO:0007669"/>
    <property type="project" value="TreeGrafter"/>
</dbReference>
<dbReference type="AlphaFoldDB" id="A0A7R8CR12"/>
<dbReference type="PROSITE" id="PS50096">
    <property type="entry name" value="IQ"/>
    <property type="match status" value="2"/>
</dbReference>
<feature type="region of interest" description="Disordered" evidence="1">
    <location>
        <begin position="671"/>
        <end position="691"/>
    </location>
</feature>
<accession>A0A7R8CR12</accession>
<dbReference type="EMBL" id="HG994582">
    <property type="protein sequence ID" value="CAF2900816.1"/>
    <property type="molecule type" value="Genomic_DNA"/>
</dbReference>
<keyword evidence="3" id="KW-1185">Reference proteome</keyword>
<name>A0A7R8CR12_LEPSM</name>
<gene>
    <name evidence="2" type="ORF">LSAA_7478</name>
</gene>
<dbReference type="Pfam" id="PF00616">
    <property type="entry name" value="RasGAP"/>
    <property type="match status" value="1"/>
</dbReference>
<dbReference type="OrthoDB" id="775356at2759"/>
<dbReference type="SUPFAM" id="SSF48350">
    <property type="entry name" value="GTPase activation domain, GAP"/>
    <property type="match status" value="1"/>
</dbReference>
<dbReference type="GO" id="GO:0005096">
    <property type="term" value="F:GTPase activator activity"/>
    <property type="evidence" value="ECO:0007669"/>
    <property type="project" value="TreeGrafter"/>
</dbReference>
<dbReference type="SUPFAM" id="SSF143885">
    <property type="entry name" value="RGC domain-like"/>
    <property type="match status" value="1"/>
</dbReference>
<organism evidence="2 3">
    <name type="scientific">Lepeophtheirus salmonis</name>
    <name type="common">Salmon louse</name>
    <name type="synonym">Caligus salmonis</name>
    <dbReference type="NCBI Taxonomy" id="72036"/>
    <lineage>
        <taxon>Eukaryota</taxon>
        <taxon>Metazoa</taxon>
        <taxon>Ecdysozoa</taxon>
        <taxon>Arthropoda</taxon>
        <taxon>Crustacea</taxon>
        <taxon>Multicrustacea</taxon>
        <taxon>Hexanauplia</taxon>
        <taxon>Copepoda</taxon>
        <taxon>Siphonostomatoida</taxon>
        <taxon>Caligidae</taxon>
        <taxon>Lepeophtheirus</taxon>
    </lineage>
</organism>
<dbReference type="SMART" id="SM00015">
    <property type="entry name" value="IQ"/>
    <property type="match status" value="2"/>
</dbReference>
<evidence type="ECO:0000313" key="3">
    <source>
        <dbReference type="Proteomes" id="UP000675881"/>
    </source>
</evidence>
<dbReference type="PROSITE" id="PS50018">
    <property type="entry name" value="RAS_GTPASE_ACTIV_2"/>
    <property type="match status" value="1"/>
</dbReference>
<dbReference type="Pfam" id="PF00612">
    <property type="entry name" value="IQ"/>
    <property type="match status" value="1"/>
</dbReference>
<dbReference type="Proteomes" id="UP000675881">
    <property type="component" value="Chromosome 3"/>
</dbReference>
<dbReference type="Pfam" id="PF03836">
    <property type="entry name" value="RasGAP_C"/>
    <property type="match status" value="1"/>
</dbReference>
<sequence>MLIGLGVLYKDYDQVIVGLQARIRGYIIRQRLLSMLQHYYDNVDSIIKVQAHVRGHQTRKRFKDALAQLRRNRSPVLKPIASYLPYEEDLQALMKVDTQGKINLNVVRKYLYLLDHSMEDFDQELNLQSLKGGCCASKTLNHHSNNHHRASTLNLLRNDDDTNNNNSNSNHGLKALKKESRTKLDAYQNLFYYLQTNPQTLAKLIFAMPQLKTTKFMESLFQTALEEEVRCKVDKPKMVERDRILSEKCLETIILRVLEDKNLSINTNPVEIYKQWVNSKEFESGQASGMPYDVTPQEALSHEEVRKRLNRSVIKLKQVTTMFLATILSSRHKIPYGMLYMARVLYVSLKKKFPSIQQKEILKVVGNLLYYRFINGAIVAPDAFDIIGVSADNILNNEQRRNLGSISKILQFAASKKGYGEESSHLMCLNEEEFNMDQYYEATLIAKPVIFISLQEIVDTHQLLLDFQDTVAPDTSDPLHELLDDLGDGGPSLCSLLGVASASTNASLGNLGTSEHLIMSILPCTKEGNLIGCLKSETTQEFETLYWQLVNQKEEEEKEATRNKSMLDHTNPFINDECRLPLADCKRQILKNLMVLEVAGLVTSKDGCKSLINSIIKSILNRRQYRLRRQREIFRLNLTLKSLKLKKKFLEEQVEYYDTYLKQCLKNLQSSPSSNSQTVSESHHHHRWGTRMKSRSTLRYSASRLHEKGVLLAIDGLPPSQFKNVQFEIVPTENDGVFEVHAKFMGVRLEHVDVNIQDLLQFQVTFTPDLQSFGVASIIYNREPDAGFRKGGL</sequence>
<dbReference type="PANTHER" id="PTHR14149">
    <property type="entry name" value="RAS GTPASE-ACTIVATING PROTEIN WITH IQ MOTIF"/>
    <property type="match status" value="1"/>
</dbReference>
<dbReference type="Gene3D" id="1.20.5.190">
    <property type="match status" value="1"/>
</dbReference>
<dbReference type="InterPro" id="IPR001936">
    <property type="entry name" value="RasGAP_dom"/>
</dbReference>
<dbReference type="GO" id="GO:0005938">
    <property type="term" value="C:cell cortex"/>
    <property type="evidence" value="ECO:0007669"/>
    <property type="project" value="TreeGrafter"/>
</dbReference>
<protein>
    <submittedName>
        <fullName evidence="2">(salmon louse) hypothetical protein</fullName>
    </submittedName>
</protein>
<evidence type="ECO:0000313" key="2">
    <source>
        <dbReference type="EMBL" id="CAF2900816.1"/>
    </source>
</evidence>
<reference evidence="2" key="1">
    <citation type="submission" date="2021-02" db="EMBL/GenBank/DDBJ databases">
        <authorList>
            <person name="Bekaert M."/>
        </authorList>
    </citation>
    <scope>NUCLEOTIDE SEQUENCE</scope>
    <source>
        <strain evidence="2">IoA-00</strain>
    </source>
</reference>
<dbReference type="InterPro" id="IPR008936">
    <property type="entry name" value="Rho_GTPase_activation_prot"/>
</dbReference>
<proteinExistence type="predicted"/>
<dbReference type="InterPro" id="IPR000048">
    <property type="entry name" value="IQ_motif_EF-hand-BS"/>
</dbReference>
<dbReference type="GO" id="GO:0005516">
    <property type="term" value="F:calmodulin binding"/>
    <property type="evidence" value="ECO:0007669"/>
    <property type="project" value="TreeGrafter"/>
</dbReference>
<dbReference type="Gene3D" id="1.10.506.10">
    <property type="entry name" value="GTPase Activation - p120gap, domain 1"/>
    <property type="match status" value="1"/>
</dbReference>